<gene>
    <name evidence="1" type="ORF">FLONG3_1594</name>
</gene>
<proteinExistence type="predicted"/>
<dbReference type="Proteomes" id="UP000266234">
    <property type="component" value="Unassembled WGS sequence"/>
</dbReference>
<sequence length="298" mass="34305">MSQTEDIASPPWGSLPVEQYLLRKWDHSSHLSVEEQREALVNAFVQEDDISAFASPVNESPSIEMQALTQNVLMPWRPQKLRQIAEKYSPRDPLFGKIIVLRTYYGGDSDQKFTRWIQDATEAFEEMDPDGNLFGQPEERFWCVLDDPSIFDRGSEKWQSVYSILPELATPALKRGFNDRDVREVQDLISSVRDSREPEEDDYEDAVCVIAMVRFWLIVFDEEAFKDDELLLVFMDKKGNVVRQAGIDPADLPNLPHYNLRGSITESGFWCNAEVGKKYKTRGQIMRAVLPLVMDESE</sequence>
<protein>
    <submittedName>
        <fullName evidence="1">Uncharacterized protein</fullName>
    </submittedName>
</protein>
<keyword evidence="2" id="KW-1185">Reference proteome</keyword>
<dbReference type="OrthoDB" id="4364812at2759"/>
<organism evidence="1 2">
    <name type="scientific">Fusarium longipes</name>
    <dbReference type="NCBI Taxonomy" id="694270"/>
    <lineage>
        <taxon>Eukaryota</taxon>
        <taxon>Fungi</taxon>
        <taxon>Dikarya</taxon>
        <taxon>Ascomycota</taxon>
        <taxon>Pezizomycotina</taxon>
        <taxon>Sordariomycetes</taxon>
        <taxon>Hypocreomycetidae</taxon>
        <taxon>Hypocreales</taxon>
        <taxon>Nectriaceae</taxon>
        <taxon>Fusarium</taxon>
    </lineage>
</organism>
<dbReference type="EMBL" id="PXOG01000033">
    <property type="protein sequence ID" value="RGP80293.1"/>
    <property type="molecule type" value="Genomic_DNA"/>
</dbReference>
<dbReference type="AlphaFoldDB" id="A0A395T6C3"/>
<reference evidence="1 2" key="1">
    <citation type="journal article" date="2018" name="PLoS Pathog.">
        <title>Evolution of structural diversity of trichothecenes, a family of toxins produced by plant pathogenic and entomopathogenic fungi.</title>
        <authorList>
            <person name="Proctor R.H."/>
            <person name="McCormick S.P."/>
            <person name="Kim H.S."/>
            <person name="Cardoza R.E."/>
            <person name="Stanley A.M."/>
            <person name="Lindo L."/>
            <person name="Kelly A."/>
            <person name="Brown D.W."/>
            <person name="Lee T."/>
            <person name="Vaughan M.M."/>
            <person name="Alexander N.J."/>
            <person name="Busman M."/>
            <person name="Gutierrez S."/>
        </authorList>
    </citation>
    <scope>NUCLEOTIDE SEQUENCE [LARGE SCALE GENOMIC DNA]</scope>
    <source>
        <strain evidence="1 2">NRRL 20695</strain>
    </source>
</reference>
<comment type="caution">
    <text evidence="1">The sequence shown here is derived from an EMBL/GenBank/DDBJ whole genome shotgun (WGS) entry which is preliminary data.</text>
</comment>
<accession>A0A395T6C3</accession>
<evidence type="ECO:0000313" key="2">
    <source>
        <dbReference type="Proteomes" id="UP000266234"/>
    </source>
</evidence>
<name>A0A395T6C3_9HYPO</name>
<dbReference type="STRING" id="694270.A0A395T6C3"/>
<evidence type="ECO:0000313" key="1">
    <source>
        <dbReference type="EMBL" id="RGP80293.1"/>
    </source>
</evidence>